<evidence type="ECO:0000256" key="1">
    <source>
        <dbReference type="ARBA" id="ARBA00004022"/>
    </source>
</evidence>
<dbReference type="AlphaFoldDB" id="A0A6S9JIV9"/>
<dbReference type="GO" id="GO:0009507">
    <property type="term" value="C:chloroplast"/>
    <property type="evidence" value="ECO:0007669"/>
    <property type="project" value="UniProtKB-SubCell"/>
</dbReference>
<feature type="binding site" evidence="7">
    <location>
        <position position="181"/>
    </location>
    <ligand>
        <name>chlorophyll a</name>
        <dbReference type="ChEBI" id="CHEBI:58416"/>
        <label>1</label>
    </ligand>
</feature>
<evidence type="ECO:0008006" key="10">
    <source>
        <dbReference type="Google" id="ProtNLM"/>
    </source>
</evidence>
<keyword evidence="7" id="KW-0148">Chlorophyll</keyword>
<feature type="binding site" evidence="7">
    <location>
        <position position="73"/>
    </location>
    <ligand>
        <name>chlorophyll a</name>
        <dbReference type="ChEBI" id="CHEBI:58416"/>
        <label>1</label>
    </ligand>
</feature>
<evidence type="ECO:0000256" key="4">
    <source>
        <dbReference type="ARBA" id="ARBA00022528"/>
    </source>
</evidence>
<comment type="subcellular location">
    <subcellularLocation>
        <location evidence="2">Plastid</location>
        <location evidence="2">Chloroplast</location>
    </subcellularLocation>
</comment>
<comment type="similarity">
    <text evidence="3">Belongs to the fucoxanthin chlorophyll protein family.</text>
</comment>
<accession>A0A6S9JIV9</accession>
<evidence type="ECO:0000256" key="2">
    <source>
        <dbReference type="ARBA" id="ARBA00004229"/>
    </source>
</evidence>
<evidence type="ECO:0000256" key="8">
    <source>
        <dbReference type="SAM" id="SignalP"/>
    </source>
</evidence>
<keyword evidence="7" id="KW-0157">Chromophore</keyword>
<evidence type="ECO:0000313" key="9">
    <source>
        <dbReference type="EMBL" id="CAE0635641.1"/>
    </source>
</evidence>
<evidence type="ECO:0000256" key="5">
    <source>
        <dbReference type="ARBA" id="ARBA00022531"/>
    </source>
</evidence>
<sequence>MSIKLAVFAAAVSGTSAFVPQSNGLKTLAKSSSSLKMAVEDMAGVSGPLGFFDPFNFSKGAEESTIKKFREAEIKHGRVAMLAALGFLVGDNISGWAGSGPALTQFQQADAVLPYFWVIVLSIIGVIEGRTILTGWESPDEAAGKFPADLKSDYIPGDLGFDPLNLKPKSSEELKIMQTKELNNGRLAMIAIVGMIVQELV</sequence>
<feature type="binding site" evidence="7">
    <location>
        <position position="198"/>
    </location>
    <ligand>
        <name>chlorophyll a</name>
        <dbReference type="ChEBI" id="CHEBI:58416"/>
        <label>1</label>
    </ligand>
</feature>
<feature type="binding site" evidence="7">
    <location>
        <position position="186"/>
    </location>
    <ligand>
        <name>chlorophyll a</name>
        <dbReference type="ChEBI" id="CHEBI:58416"/>
        <label>1</label>
    </ligand>
</feature>
<gene>
    <name evidence="9" type="ORF">HAKA00212_LOCUS14384</name>
</gene>
<feature type="chain" id="PRO_5030159595" description="Plastid light harvesting protein" evidence="8">
    <location>
        <begin position="18"/>
        <end position="201"/>
    </location>
</feature>
<dbReference type="Pfam" id="PF00504">
    <property type="entry name" value="Chloroa_b-bind"/>
    <property type="match status" value="1"/>
</dbReference>
<evidence type="ECO:0000256" key="7">
    <source>
        <dbReference type="PIRSR" id="PIRSR601344-1"/>
    </source>
</evidence>
<feature type="signal peptide" evidence="8">
    <location>
        <begin position="1"/>
        <end position="17"/>
    </location>
</feature>
<organism evidence="9">
    <name type="scientific">Heterosigma akashiwo</name>
    <name type="common">Chromophytic alga</name>
    <name type="synonym">Heterosigma carterae</name>
    <dbReference type="NCBI Taxonomy" id="2829"/>
    <lineage>
        <taxon>Eukaryota</taxon>
        <taxon>Sar</taxon>
        <taxon>Stramenopiles</taxon>
        <taxon>Ochrophyta</taxon>
        <taxon>Raphidophyceae</taxon>
        <taxon>Chattonellales</taxon>
        <taxon>Chattonellaceae</taxon>
        <taxon>Heterosigma</taxon>
    </lineage>
</organism>
<keyword evidence="5" id="KW-0602">Photosynthesis</keyword>
<dbReference type="GO" id="GO:0016168">
    <property type="term" value="F:chlorophyll binding"/>
    <property type="evidence" value="ECO:0007669"/>
    <property type="project" value="UniProtKB-KW"/>
</dbReference>
<dbReference type="EMBL" id="HBIU01031081">
    <property type="protein sequence ID" value="CAE0635641.1"/>
    <property type="molecule type" value="Transcribed_RNA"/>
</dbReference>
<dbReference type="InterPro" id="IPR001344">
    <property type="entry name" value="Chloro_AB-bd_pln"/>
</dbReference>
<name>A0A6S9JIV9_HETAK</name>
<feature type="binding site" evidence="7">
    <location>
        <position position="184"/>
    </location>
    <ligand>
        <name>chlorophyll a</name>
        <dbReference type="ChEBI" id="CHEBI:58416"/>
        <label>1</label>
    </ligand>
</feature>
<feature type="binding site" description="axial binding residue" evidence="7">
    <location>
        <position position="78"/>
    </location>
    <ligand>
        <name>chlorophyll b</name>
        <dbReference type="ChEBI" id="CHEBI:61721"/>
        <label>1</label>
    </ligand>
    <ligandPart>
        <name>Mg</name>
        <dbReference type="ChEBI" id="CHEBI:25107"/>
    </ligandPart>
</feature>
<dbReference type="Gene3D" id="1.10.3460.10">
    <property type="entry name" value="Chlorophyll a/b binding protein domain"/>
    <property type="match status" value="1"/>
</dbReference>
<comment type="function">
    <text evidence="1">The light-harvesting complex (LHC) functions as a light receptor, it captures and delivers excitation energy to photosystems with which it is closely associated. Energy is transferred from the carotenoid and chlorophyll C (or B) to chlorophyll A and the photosynthetic reaction centers where it is used to synthesize ATP and reducing power.</text>
</comment>
<keyword evidence="6" id="KW-0934">Plastid</keyword>
<dbReference type="SUPFAM" id="SSF103511">
    <property type="entry name" value="Chlorophyll a-b binding protein"/>
    <property type="match status" value="1"/>
</dbReference>
<evidence type="ECO:0000256" key="3">
    <source>
        <dbReference type="ARBA" id="ARBA00005933"/>
    </source>
</evidence>
<reference evidence="9" key="1">
    <citation type="submission" date="2021-01" db="EMBL/GenBank/DDBJ databases">
        <authorList>
            <person name="Corre E."/>
            <person name="Pelletier E."/>
            <person name="Niang G."/>
            <person name="Scheremetjew M."/>
            <person name="Finn R."/>
            <person name="Kale V."/>
            <person name="Holt S."/>
            <person name="Cochrane G."/>
            <person name="Meng A."/>
            <person name="Brown T."/>
            <person name="Cohen L."/>
        </authorList>
    </citation>
    <scope>NUCLEOTIDE SEQUENCE</scope>
    <source>
        <strain evidence="9">CCMP3107</strain>
    </source>
</reference>
<dbReference type="GO" id="GO:0016020">
    <property type="term" value="C:membrane"/>
    <property type="evidence" value="ECO:0007669"/>
    <property type="project" value="InterPro"/>
</dbReference>
<proteinExistence type="inferred from homology"/>
<feature type="binding site" description="axial binding residue" evidence="7">
    <location>
        <position position="137"/>
    </location>
    <ligand>
        <name>chlorophyll b</name>
        <dbReference type="ChEBI" id="CHEBI:61721"/>
        <label>1</label>
    </ligand>
    <ligandPart>
        <name>Mg</name>
        <dbReference type="ChEBI" id="CHEBI:25107"/>
    </ligandPart>
</feature>
<protein>
    <recommendedName>
        <fullName evidence="10">Plastid light harvesting protein</fullName>
    </recommendedName>
</protein>
<keyword evidence="8" id="KW-0732">Signal</keyword>
<evidence type="ECO:0000256" key="6">
    <source>
        <dbReference type="ARBA" id="ARBA00022640"/>
    </source>
</evidence>
<feature type="binding site" evidence="7">
    <location>
        <position position="180"/>
    </location>
    <ligand>
        <name>chlorophyll a</name>
        <dbReference type="ChEBI" id="CHEBI:58416"/>
        <label>1</label>
    </ligand>
</feature>
<keyword evidence="4" id="KW-0150">Chloroplast</keyword>
<feature type="binding site" evidence="7">
    <location>
        <position position="76"/>
    </location>
    <ligand>
        <name>chlorophyll a</name>
        <dbReference type="ChEBI" id="CHEBI:58416"/>
        <label>1</label>
    </ligand>
</feature>
<dbReference type="GO" id="GO:0009765">
    <property type="term" value="P:photosynthesis, light harvesting"/>
    <property type="evidence" value="ECO:0007669"/>
    <property type="project" value="InterPro"/>
</dbReference>
<feature type="binding site" evidence="7">
    <location>
        <position position="58"/>
    </location>
    <ligand>
        <name>chlorophyll a</name>
        <dbReference type="ChEBI" id="CHEBI:58416"/>
        <label>1</label>
    </ligand>
</feature>
<dbReference type="InterPro" id="IPR022796">
    <property type="entry name" value="Chloroa_b-bind"/>
</dbReference>
<dbReference type="PANTHER" id="PTHR21649">
    <property type="entry name" value="CHLOROPHYLL A/B BINDING PROTEIN"/>
    <property type="match status" value="1"/>
</dbReference>